<name>A0A831PJ06_9BACT</name>
<accession>A0A831PJ06</accession>
<keyword evidence="1" id="KW-0812">Transmembrane</keyword>
<comment type="caution">
    <text evidence="2">The sequence shown here is derived from an EMBL/GenBank/DDBJ whole genome shotgun (WGS) entry which is preliminary data.</text>
</comment>
<reference evidence="2" key="1">
    <citation type="journal article" date="2020" name="mSystems">
        <title>Genome- and Community-Level Interaction Insights into Carbon Utilization and Element Cycling Functions of Hydrothermarchaeota in Hydrothermal Sediment.</title>
        <authorList>
            <person name="Zhou Z."/>
            <person name="Liu Y."/>
            <person name="Xu W."/>
            <person name="Pan J."/>
            <person name="Luo Z.H."/>
            <person name="Li M."/>
        </authorList>
    </citation>
    <scope>NUCLEOTIDE SEQUENCE [LARGE SCALE GENOMIC DNA]</scope>
    <source>
        <strain evidence="2">SpSt-1220</strain>
    </source>
</reference>
<evidence type="ECO:0000313" key="2">
    <source>
        <dbReference type="EMBL" id="HDR47194.1"/>
    </source>
</evidence>
<proteinExistence type="predicted"/>
<sequence length="101" mass="11083">MATGTEKKRSKVLFLAVAGVGAVFGIWALTAFVSLFAQLGWSPGEVLRQYMVATGALAEHETLVDYYTHIKGAEYIIAVAFLGLYPVYYKFVNRTGARMKA</sequence>
<gene>
    <name evidence="2" type="ORF">ENN94_05770</name>
</gene>
<evidence type="ECO:0000256" key="1">
    <source>
        <dbReference type="SAM" id="Phobius"/>
    </source>
</evidence>
<keyword evidence="1" id="KW-1133">Transmembrane helix</keyword>
<organism evidence="2">
    <name type="scientific">Geoalkalibacter subterraneus</name>
    <dbReference type="NCBI Taxonomy" id="483547"/>
    <lineage>
        <taxon>Bacteria</taxon>
        <taxon>Pseudomonadati</taxon>
        <taxon>Thermodesulfobacteriota</taxon>
        <taxon>Desulfuromonadia</taxon>
        <taxon>Desulfuromonadales</taxon>
        <taxon>Geoalkalibacteraceae</taxon>
        <taxon>Geoalkalibacter</taxon>
    </lineage>
</organism>
<feature type="transmembrane region" description="Helical" evidence="1">
    <location>
        <begin position="12"/>
        <end position="37"/>
    </location>
</feature>
<feature type="transmembrane region" description="Helical" evidence="1">
    <location>
        <begin position="75"/>
        <end position="92"/>
    </location>
</feature>
<dbReference type="Proteomes" id="UP000886162">
    <property type="component" value="Unassembled WGS sequence"/>
</dbReference>
<dbReference type="AlphaFoldDB" id="A0A831PJ06"/>
<dbReference type="EMBL" id="DSDO01000394">
    <property type="protein sequence ID" value="HDR47194.1"/>
    <property type="molecule type" value="Genomic_DNA"/>
</dbReference>
<protein>
    <submittedName>
        <fullName evidence="2">Uncharacterized protein</fullName>
    </submittedName>
</protein>
<keyword evidence="1" id="KW-0472">Membrane</keyword>